<keyword evidence="1" id="KW-0472">Membrane</keyword>
<name>A0A2V3ZP40_9GAMM</name>
<dbReference type="AlphaFoldDB" id="A0A2V3ZP40"/>
<sequence length="195" mass="21018">MDDDRDPADIEELLDRIEAGTEGQSVVSIGEMMDSVGRRSFGPIVLLVGLILVTPLSGVPGMPTLMGLLTMLTLGQVLLGRKHFWLPGWLVQRQIPRAKLVQGLEMLRPPARRIDRLIRPRLAPLVKGFGLYVMALACLVIGMFMPATEIVPFSASIAGLALMAFGLAMISKDGFLALFAWGIALAGPVMLAQIA</sequence>
<keyword evidence="3" id="KW-1185">Reference proteome</keyword>
<gene>
    <name evidence="2" type="ORF">DIT71_05935</name>
</gene>
<dbReference type="RefSeq" id="WP_114612268.1">
    <property type="nucleotide sequence ID" value="NZ_QFWX01000002.1"/>
</dbReference>
<dbReference type="Proteomes" id="UP000253987">
    <property type="component" value="Unassembled WGS sequence"/>
</dbReference>
<dbReference type="InterPro" id="IPR010331">
    <property type="entry name" value="ExoD"/>
</dbReference>
<keyword evidence="1" id="KW-0812">Transmembrane</keyword>
<organism evidence="2 3">
    <name type="scientific">Marinobacter vulgaris</name>
    <dbReference type="NCBI Taxonomy" id="1928331"/>
    <lineage>
        <taxon>Bacteria</taxon>
        <taxon>Pseudomonadati</taxon>
        <taxon>Pseudomonadota</taxon>
        <taxon>Gammaproteobacteria</taxon>
        <taxon>Pseudomonadales</taxon>
        <taxon>Marinobacteraceae</taxon>
        <taxon>Marinobacter</taxon>
    </lineage>
</organism>
<proteinExistence type="predicted"/>
<dbReference type="OrthoDB" id="8635607at2"/>
<reference evidence="2 3" key="2">
    <citation type="submission" date="2018-06" db="EMBL/GenBank/DDBJ databases">
        <title>Marinobactersediminissp. nov, a moderately halophilic bacterium isolated from marine solar saltern.</title>
        <authorList>
            <person name="Zhang Y."/>
        </authorList>
    </citation>
    <scope>NUCLEOTIDE SEQUENCE [LARGE SCALE GENOMIC DNA]</scope>
    <source>
        <strain evidence="2 3">F01</strain>
    </source>
</reference>
<dbReference type="PIRSF" id="PIRSF033239">
    <property type="entry name" value="ExoD"/>
    <property type="match status" value="1"/>
</dbReference>
<feature type="transmembrane region" description="Helical" evidence="1">
    <location>
        <begin position="175"/>
        <end position="194"/>
    </location>
</feature>
<evidence type="ECO:0000313" key="3">
    <source>
        <dbReference type="Proteomes" id="UP000253987"/>
    </source>
</evidence>
<keyword evidence="1" id="KW-1133">Transmembrane helix</keyword>
<dbReference type="EMBL" id="QFWX01000002">
    <property type="protein sequence ID" value="PXX92716.1"/>
    <property type="molecule type" value="Genomic_DNA"/>
</dbReference>
<feature type="transmembrane region" description="Helical" evidence="1">
    <location>
        <begin position="150"/>
        <end position="168"/>
    </location>
</feature>
<accession>A0A2V3ZP40</accession>
<dbReference type="PANTHER" id="PTHR41795">
    <property type="entry name" value="EXOPOLYSACCHARIDE SYNTHESIS PROTEIN"/>
    <property type="match status" value="1"/>
</dbReference>
<evidence type="ECO:0000256" key="1">
    <source>
        <dbReference type="SAM" id="Phobius"/>
    </source>
</evidence>
<evidence type="ECO:0000313" key="2">
    <source>
        <dbReference type="EMBL" id="PXX92716.1"/>
    </source>
</evidence>
<dbReference type="Pfam" id="PF06055">
    <property type="entry name" value="ExoD"/>
    <property type="match status" value="1"/>
</dbReference>
<reference evidence="3" key="1">
    <citation type="submission" date="2018-05" db="EMBL/GenBank/DDBJ databases">
        <authorList>
            <person name="Lu D."/>
        </authorList>
    </citation>
    <scope>NUCLEOTIDE SEQUENCE [LARGE SCALE GENOMIC DNA]</scope>
    <source>
        <strain evidence="3">F01</strain>
    </source>
</reference>
<protein>
    <submittedName>
        <fullName evidence="2">Exopolysaccharide biosynthesis protein</fullName>
    </submittedName>
</protein>
<feature type="transmembrane region" description="Helical" evidence="1">
    <location>
        <begin position="41"/>
        <end position="59"/>
    </location>
</feature>
<dbReference type="PANTHER" id="PTHR41795:SF1">
    <property type="entry name" value="EXOPOLYSACCHARIDE SYNTHESIS PROTEIN"/>
    <property type="match status" value="1"/>
</dbReference>
<feature type="transmembrane region" description="Helical" evidence="1">
    <location>
        <begin position="122"/>
        <end position="144"/>
    </location>
</feature>
<comment type="caution">
    <text evidence="2">The sequence shown here is derived from an EMBL/GenBank/DDBJ whole genome shotgun (WGS) entry which is preliminary data.</text>
</comment>